<dbReference type="AlphaFoldDB" id="A0A5N5GDE3"/>
<dbReference type="SUPFAM" id="SSF57667">
    <property type="entry name" value="beta-beta-alpha zinc fingers"/>
    <property type="match status" value="2"/>
</dbReference>
<sequence length="536" mass="59037">MAATDEFADLERARELLDHATRLQYEAKHLIMAAITKRPSPQGQTSAPITSTVPGISTQPTFTLPQSVFRNPDPIRMMELRLEKERIREDIIAAETLRRRELEAEVRRELKLERELAMKTAPAEGLGTMRFAAHKNSVFEPFSFGTMPISEPVTNDFKSPSTAFDSFSLPLLISEPMINGFMSSPPLLPPPSDLSNKNKLILLEKPNPNLSGGKRKRPPIVGSSELPPFGLKKKPREEWSCTLCQVSETTEKGLIQHINGKKHKAKEAELRAQQLDKSSRNAPSTQFSKPKETNGITSSKLEAKQVRKSLLDHTETSDGSGQKLQDQGTSKEDKEEPSMPEDQYGGGLKNKDKVETADGLERNEDVAKQSSFKFWCEMCQKGANNAKVMSQHMSGKKHNARSQKVTPKNVSSASSMVSAEASKEPEDADATKEAHEKFNAIVTELMRAHNAVLAKETENTAEIIVANSDKPAEYNLPSASSMASAEASKEAGDADAAKEAHVKLNAIATELFTTHNVDLSKEPFVYSSNQPTVRST</sequence>
<feature type="compositionally biased region" description="Polar residues" evidence="1">
    <location>
        <begin position="39"/>
        <end position="57"/>
    </location>
</feature>
<dbReference type="SMART" id="SM00451">
    <property type="entry name" value="ZnF_U1"/>
    <property type="match status" value="2"/>
</dbReference>
<feature type="compositionally biased region" description="Polar residues" evidence="1">
    <location>
        <begin position="317"/>
        <end position="328"/>
    </location>
</feature>
<dbReference type="InterPro" id="IPR036236">
    <property type="entry name" value="Znf_C2H2_sf"/>
</dbReference>
<dbReference type="GO" id="GO:0008270">
    <property type="term" value="F:zinc ion binding"/>
    <property type="evidence" value="ECO:0007669"/>
    <property type="project" value="InterPro"/>
</dbReference>
<dbReference type="PANTHER" id="PTHR47487:SF8">
    <property type="entry name" value="OS08G0270900 PROTEIN"/>
    <property type="match status" value="1"/>
</dbReference>
<proteinExistence type="predicted"/>
<evidence type="ECO:0000313" key="3">
    <source>
        <dbReference type="EMBL" id="KAB2611791.1"/>
    </source>
</evidence>
<dbReference type="OrthoDB" id="1191328at2759"/>
<evidence type="ECO:0000259" key="2">
    <source>
        <dbReference type="SMART" id="SM00451"/>
    </source>
</evidence>
<feature type="compositionally biased region" description="Basic and acidic residues" evidence="1">
    <location>
        <begin position="301"/>
        <end position="316"/>
    </location>
</feature>
<evidence type="ECO:0000313" key="4">
    <source>
        <dbReference type="Proteomes" id="UP000327157"/>
    </source>
</evidence>
<dbReference type="PANTHER" id="PTHR47487">
    <property type="entry name" value="OS06G0651300 PROTEIN-RELATED"/>
    <property type="match status" value="1"/>
</dbReference>
<evidence type="ECO:0000256" key="1">
    <source>
        <dbReference type="SAM" id="MobiDB-lite"/>
    </source>
</evidence>
<accession>A0A5N5GDE3</accession>
<keyword evidence="4" id="KW-1185">Reference proteome</keyword>
<feature type="compositionally biased region" description="Basic and acidic residues" evidence="1">
    <location>
        <begin position="487"/>
        <end position="497"/>
    </location>
</feature>
<protein>
    <recommendedName>
        <fullName evidence="2">U1-type domain-containing protein</fullName>
    </recommendedName>
</protein>
<feature type="region of interest" description="Disordered" evidence="1">
    <location>
        <begin position="38"/>
        <end position="57"/>
    </location>
</feature>
<dbReference type="Pfam" id="PF12874">
    <property type="entry name" value="zf-met"/>
    <property type="match status" value="2"/>
</dbReference>
<reference evidence="3 4" key="3">
    <citation type="submission" date="2019-11" db="EMBL/GenBank/DDBJ databases">
        <title>A de novo genome assembly of a pear dwarfing rootstock.</title>
        <authorList>
            <person name="Wang F."/>
            <person name="Wang J."/>
            <person name="Li S."/>
            <person name="Zhang Y."/>
            <person name="Fang M."/>
            <person name="Ma L."/>
            <person name="Zhao Y."/>
            <person name="Jiang S."/>
        </authorList>
    </citation>
    <scope>NUCLEOTIDE SEQUENCE [LARGE SCALE GENOMIC DNA]</scope>
    <source>
        <strain evidence="3">S2</strain>
        <tissue evidence="3">Leaf</tissue>
    </source>
</reference>
<dbReference type="Proteomes" id="UP000327157">
    <property type="component" value="Chromosome 17"/>
</dbReference>
<gene>
    <name evidence="3" type="ORF">D8674_019823</name>
</gene>
<feature type="region of interest" description="Disordered" evidence="1">
    <location>
        <begin position="257"/>
        <end position="353"/>
    </location>
</feature>
<feature type="compositionally biased region" description="Polar residues" evidence="1">
    <location>
        <begin position="280"/>
        <end position="300"/>
    </location>
</feature>
<feature type="compositionally biased region" description="Basic and acidic residues" evidence="1">
    <location>
        <begin position="421"/>
        <end position="432"/>
    </location>
</feature>
<organism evidence="3 4">
    <name type="scientific">Pyrus ussuriensis x Pyrus communis</name>
    <dbReference type="NCBI Taxonomy" id="2448454"/>
    <lineage>
        <taxon>Eukaryota</taxon>
        <taxon>Viridiplantae</taxon>
        <taxon>Streptophyta</taxon>
        <taxon>Embryophyta</taxon>
        <taxon>Tracheophyta</taxon>
        <taxon>Spermatophyta</taxon>
        <taxon>Magnoliopsida</taxon>
        <taxon>eudicotyledons</taxon>
        <taxon>Gunneridae</taxon>
        <taxon>Pentapetalae</taxon>
        <taxon>rosids</taxon>
        <taxon>fabids</taxon>
        <taxon>Rosales</taxon>
        <taxon>Rosaceae</taxon>
        <taxon>Amygdaloideae</taxon>
        <taxon>Maleae</taxon>
        <taxon>Pyrus</taxon>
    </lineage>
</organism>
<name>A0A5N5GDE3_9ROSA</name>
<feature type="compositionally biased region" description="Low complexity" evidence="1">
    <location>
        <begin position="410"/>
        <end position="420"/>
    </location>
</feature>
<dbReference type="GO" id="GO:0003676">
    <property type="term" value="F:nucleic acid binding"/>
    <property type="evidence" value="ECO:0007669"/>
    <property type="project" value="InterPro"/>
</dbReference>
<reference evidence="4" key="2">
    <citation type="submission" date="2019-10" db="EMBL/GenBank/DDBJ databases">
        <title>A de novo genome assembly of a pear dwarfing rootstock.</title>
        <authorList>
            <person name="Wang F."/>
            <person name="Wang J."/>
            <person name="Li S."/>
            <person name="Zhang Y."/>
            <person name="Fang M."/>
            <person name="Ma L."/>
            <person name="Zhao Y."/>
            <person name="Jiang S."/>
        </authorList>
    </citation>
    <scope>NUCLEOTIDE SEQUENCE [LARGE SCALE GENOMIC DNA]</scope>
</reference>
<feature type="domain" description="U1-type" evidence="2">
    <location>
        <begin position="371"/>
        <end position="405"/>
    </location>
</feature>
<dbReference type="EMBL" id="SMOL01000487">
    <property type="protein sequence ID" value="KAB2611791.1"/>
    <property type="molecule type" value="Genomic_DNA"/>
</dbReference>
<feature type="region of interest" description="Disordered" evidence="1">
    <location>
        <begin position="389"/>
        <end position="432"/>
    </location>
</feature>
<feature type="region of interest" description="Disordered" evidence="1">
    <location>
        <begin position="204"/>
        <end position="232"/>
    </location>
</feature>
<feature type="region of interest" description="Disordered" evidence="1">
    <location>
        <begin position="475"/>
        <end position="497"/>
    </location>
</feature>
<reference evidence="3 4" key="1">
    <citation type="submission" date="2019-09" db="EMBL/GenBank/DDBJ databases">
        <authorList>
            <person name="Ou C."/>
        </authorList>
    </citation>
    <scope>NUCLEOTIDE SEQUENCE [LARGE SCALE GENOMIC DNA]</scope>
    <source>
        <strain evidence="3">S2</strain>
        <tissue evidence="3">Leaf</tissue>
    </source>
</reference>
<dbReference type="InterPro" id="IPR013087">
    <property type="entry name" value="Znf_C2H2_type"/>
</dbReference>
<dbReference type="Gene3D" id="3.30.160.60">
    <property type="entry name" value="Classic Zinc Finger"/>
    <property type="match status" value="2"/>
</dbReference>
<comment type="caution">
    <text evidence="3">The sequence shown here is derived from an EMBL/GenBank/DDBJ whole genome shotgun (WGS) entry which is preliminary data.</text>
</comment>
<dbReference type="InterPro" id="IPR003604">
    <property type="entry name" value="Matrin/U1-like-C_Znf_C2H2"/>
</dbReference>
<feature type="domain" description="U1-type" evidence="2">
    <location>
        <begin position="236"/>
        <end position="270"/>
    </location>
</feature>